<feature type="non-terminal residue" evidence="11">
    <location>
        <position position="1"/>
    </location>
</feature>
<protein>
    <submittedName>
        <fullName evidence="11">AMP1 protein</fullName>
    </submittedName>
</protein>
<keyword evidence="5 9" id="KW-0732">Signal</keyword>
<dbReference type="GO" id="GO:0042056">
    <property type="term" value="F:chemoattractant activity"/>
    <property type="evidence" value="ECO:0007669"/>
    <property type="project" value="TreeGrafter"/>
</dbReference>
<keyword evidence="12" id="KW-1185">Reference proteome</keyword>
<dbReference type="SUPFAM" id="SSF57392">
    <property type="entry name" value="Defensin-like"/>
    <property type="match status" value="1"/>
</dbReference>
<keyword evidence="3" id="KW-0964">Secreted</keyword>
<dbReference type="GO" id="GO:0031731">
    <property type="term" value="F:CCR6 chemokine receptor binding"/>
    <property type="evidence" value="ECO:0007669"/>
    <property type="project" value="TreeGrafter"/>
</dbReference>
<proteinExistence type="inferred from homology"/>
<evidence type="ECO:0000256" key="5">
    <source>
        <dbReference type="ARBA" id="ARBA00022729"/>
    </source>
</evidence>
<keyword evidence="6" id="KW-0211">Defensin</keyword>
<comment type="caution">
    <text evidence="11">The sequence shown here is derived from an EMBL/GenBank/DDBJ whole genome shotgun (WGS) entry which is preliminary data.</text>
</comment>
<dbReference type="GO" id="GO:0005615">
    <property type="term" value="C:extracellular space"/>
    <property type="evidence" value="ECO:0007669"/>
    <property type="project" value="TreeGrafter"/>
</dbReference>
<dbReference type="Gene3D" id="3.10.360.10">
    <property type="entry name" value="Antimicrobial Peptide, Beta-defensin 2, Chain A"/>
    <property type="match status" value="1"/>
</dbReference>
<feature type="non-terminal residue" evidence="11">
    <location>
        <position position="56"/>
    </location>
</feature>
<dbReference type="InterPro" id="IPR001855">
    <property type="entry name" value="Defensin_beta-like"/>
</dbReference>
<dbReference type="PANTHER" id="PTHR20515">
    <property type="entry name" value="BETA-DEFENSIN"/>
    <property type="match status" value="1"/>
</dbReference>
<name>A0A7L0VH77_9PASE</name>
<feature type="domain" description="Beta-defensin-like" evidence="10">
    <location>
        <begin position="22"/>
        <end position="55"/>
    </location>
</feature>
<sequence>MKILFLLFPLLLLLVQGASGSSLQCRERGGICSSVSCRPPLRTIGRCTDFAVCCRG</sequence>
<feature type="signal peptide" evidence="9">
    <location>
        <begin position="1"/>
        <end position="20"/>
    </location>
</feature>
<evidence type="ECO:0000256" key="4">
    <source>
        <dbReference type="ARBA" id="ARBA00022529"/>
    </source>
</evidence>
<dbReference type="AlphaFoldDB" id="A0A7L0VH77"/>
<keyword evidence="4" id="KW-0929">Antimicrobial</keyword>
<keyword evidence="8" id="KW-1015">Disulfide bond</keyword>
<keyword evidence="7" id="KW-0044">Antibiotic</keyword>
<dbReference type="EMBL" id="VXAX01005492">
    <property type="protein sequence ID" value="NXL78294.1"/>
    <property type="molecule type" value="Genomic_DNA"/>
</dbReference>
<evidence type="ECO:0000256" key="8">
    <source>
        <dbReference type="ARBA" id="ARBA00023157"/>
    </source>
</evidence>
<organism evidence="11 12">
    <name type="scientific">Leptocoma aspasia</name>
    <dbReference type="NCBI Taxonomy" id="2585812"/>
    <lineage>
        <taxon>Eukaryota</taxon>
        <taxon>Metazoa</taxon>
        <taxon>Chordata</taxon>
        <taxon>Craniata</taxon>
        <taxon>Vertebrata</taxon>
        <taxon>Euteleostomi</taxon>
        <taxon>Archelosauria</taxon>
        <taxon>Archosauria</taxon>
        <taxon>Dinosauria</taxon>
        <taxon>Saurischia</taxon>
        <taxon>Theropoda</taxon>
        <taxon>Coelurosauria</taxon>
        <taxon>Aves</taxon>
        <taxon>Neognathae</taxon>
        <taxon>Neoaves</taxon>
        <taxon>Telluraves</taxon>
        <taxon>Australaves</taxon>
        <taxon>Passeriformes</taxon>
        <taxon>Passeroidea</taxon>
        <taxon>Nectariniidae</taxon>
        <taxon>Leptocoma</taxon>
    </lineage>
</organism>
<dbReference type="GO" id="GO:0060326">
    <property type="term" value="P:cell chemotaxis"/>
    <property type="evidence" value="ECO:0007669"/>
    <property type="project" value="TreeGrafter"/>
</dbReference>
<dbReference type="OrthoDB" id="9378816at2759"/>
<evidence type="ECO:0000259" key="10">
    <source>
        <dbReference type="Pfam" id="PF00711"/>
    </source>
</evidence>
<evidence type="ECO:0000313" key="11">
    <source>
        <dbReference type="EMBL" id="NXL78294.1"/>
    </source>
</evidence>
<dbReference type="GO" id="GO:0042742">
    <property type="term" value="P:defense response to bacterium"/>
    <property type="evidence" value="ECO:0007669"/>
    <property type="project" value="UniProtKB-KW"/>
</dbReference>
<evidence type="ECO:0000256" key="2">
    <source>
        <dbReference type="ARBA" id="ARBA00007371"/>
    </source>
</evidence>
<comment type="subcellular location">
    <subcellularLocation>
        <location evidence="1">Secreted</location>
    </subcellularLocation>
</comment>
<evidence type="ECO:0000256" key="6">
    <source>
        <dbReference type="ARBA" id="ARBA00022940"/>
    </source>
</evidence>
<evidence type="ECO:0000256" key="3">
    <source>
        <dbReference type="ARBA" id="ARBA00022525"/>
    </source>
</evidence>
<evidence type="ECO:0000256" key="7">
    <source>
        <dbReference type="ARBA" id="ARBA00023022"/>
    </source>
</evidence>
<feature type="chain" id="PRO_5029763144" evidence="9">
    <location>
        <begin position="21"/>
        <end position="56"/>
    </location>
</feature>
<evidence type="ECO:0000313" key="12">
    <source>
        <dbReference type="Proteomes" id="UP000558164"/>
    </source>
</evidence>
<accession>A0A7L0VH77</accession>
<reference evidence="11 12" key="1">
    <citation type="submission" date="2019-09" db="EMBL/GenBank/DDBJ databases">
        <title>Bird 10,000 Genomes (B10K) Project - Family phase.</title>
        <authorList>
            <person name="Zhang G."/>
        </authorList>
    </citation>
    <scope>NUCLEOTIDE SEQUENCE [LARGE SCALE GENOMIC DNA]</scope>
    <source>
        <strain evidence="11">B10K-DU-001-35</strain>
        <tissue evidence="11">Muscle</tissue>
    </source>
</reference>
<dbReference type="Proteomes" id="UP000558164">
    <property type="component" value="Unassembled WGS sequence"/>
</dbReference>
<evidence type="ECO:0000256" key="1">
    <source>
        <dbReference type="ARBA" id="ARBA00004613"/>
    </source>
</evidence>
<evidence type="ECO:0000256" key="9">
    <source>
        <dbReference type="SAM" id="SignalP"/>
    </source>
</evidence>
<dbReference type="Pfam" id="PF00711">
    <property type="entry name" value="Defensin_beta"/>
    <property type="match status" value="1"/>
</dbReference>
<comment type="similarity">
    <text evidence="2">Belongs to the beta-defensin family.</text>
</comment>
<dbReference type="PANTHER" id="PTHR20515:SF20">
    <property type="entry name" value="GALLINACIN-1-RELATED"/>
    <property type="match status" value="1"/>
</dbReference>
<gene>
    <name evidence="11" type="primary">Amp1</name>
    <name evidence="11" type="ORF">LEPASP_R15313</name>
</gene>